<dbReference type="AlphaFoldDB" id="A0A0C2BIF2"/>
<sequence>MNKFGDVTAATMPMDWHKEYWMKRDDGFTIIQVMVILLVVGIVLWAAAKALIDRRCRDDPAEALCASRRAAPDK</sequence>
<proteinExistence type="predicted"/>
<reference evidence="2 3" key="1">
    <citation type="submission" date="2014-12" db="EMBL/GenBank/DDBJ databases">
        <title>Denitrispirillum autotrophicum gen. nov., sp. nov., Denitrifying, Facultatively Autotrophic Bacteria Isolated from Rice Paddy Soil.</title>
        <authorList>
            <person name="Ishii S."/>
            <person name="Ashida N."/>
            <person name="Ohno H."/>
            <person name="Otsuka S."/>
            <person name="Yokota A."/>
            <person name="Senoo K."/>
        </authorList>
    </citation>
    <scope>NUCLEOTIDE SEQUENCE [LARGE SCALE GENOMIC DNA]</scope>
    <source>
        <strain evidence="2 3">TSA66</strain>
    </source>
</reference>
<evidence type="ECO:0000256" key="1">
    <source>
        <dbReference type="SAM" id="Phobius"/>
    </source>
</evidence>
<keyword evidence="3" id="KW-1185">Reference proteome</keyword>
<keyword evidence="1" id="KW-0472">Membrane</keyword>
<gene>
    <name evidence="2" type="ORF">TSA66_09475</name>
</gene>
<keyword evidence="1" id="KW-1133">Transmembrane helix</keyword>
<protein>
    <submittedName>
        <fullName evidence="2">Uncharacterized protein</fullName>
    </submittedName>
</protein>
<evidence type="ECO:0000313" key="2">
    <source>
        <dbReference type="EMBL" id="KIF80995.1"/>
    </source>
</evidence>
<dbReference type="EMBL" id="JWJG01000028">
    <property type="protein sequence ID" value="KIF80995.1"/>
    <property type="molecule type" value="Genomic_DNA"/>
</dbReference>
<dbReference type="Proteomes" id="UP000031572">
    <property type="component" value="Unassembled WGS sequence"/>
</dbReference>
<feature type="transmembrane region" description="Helical" evidence="1">
    <location>
        <begin position="28"/>
        <end position="48"/>
    </location>
</feature>
<accession>A0A0C2BIF2</accession>
<evidence type="ECO:0000313" key="3">
    <source>
        <dbReference type="Proteomes" id="UP000031572"/>
    </source>
</evidence>
<name>A0A0C2BIF2_9BURK</name>
<comment type="caution">
    <text evidence="2">The sequence shown here is derived from an EMBL/GenBank/DDBJ whole genome shotgun (WGS) entry which is preliminary data.</text>
</comment>
<keyword evidence="1" id="KW-0812">Transmembrane</keyword>
<organism evidence="2 3">
    <name type="scientific">Noviherbaspirillum autotrophicum</name>
    <dbReference type="NCBI Taxonomy" id="709839"/>
    <lineage>
        <taxon>Bacteria</taxon>
        <taxon>Pseudomonadati</taxon>
        <taxon>Pseudomonadota</taxon>
        <taxon>Betaproteobacteria</taxon>
        <taxon>Burkholderiales</taxon>
        <taxon>Oxalobacteraceae</taxon>
        <taxon>Noviherbaspirillum</taxon>
    </lineage>
</organism>